<evidence type="ECO:0000256" key="1">
    <source>
        <dbReference type="SAM" id="MobiDB-lite"/>
    </source>
</evidence>
<sequence length="58" mass="6130">MNTSKDGAQSSDTASADQPVGGAIIDDEGHEVPITEEMIQQACEKLEVSRTGATEKHD</sequence>
<dbReference type="InterPro" id="IPR054635">
    <property type="entry name" value="PA1571-like"/>
</dbReference>
<reference evidence="2" key="1">
    <citation type="submission" date="2019-02" db="EMBL/GenBank/DDBJ databases">
        <authorList>
            <consortium name="Genoscope - CEA"/>
            <person name="William W."/>
        </authorList>
    </citation>
    <scope>NUCLEOTIDE SEQUENCE [LARGE SCALE GENOMIC DNA]</scope>
    <source>
        <strain evidence="2">YSy11</strain>
    </source>
</reference>
<dbReference type="EMBL" id="LR215729">
    <property type="protein sequence ID" value="VEV99157.1"/>
    <property type="molecule type" value="Genomic_DNA"/>
</dbReference>
<dbReference type="AlphaFoldDB" id="A0A1I7C254"/>
<accession>A0A1I7C254</accession>
<evidence type="ECO:0008006" key="3">
    <source>
        <dbReference type="Google" id="ProtNLM"/>
    </source>
</evidence>
<dbReference type="RefSeq" id="WP_170827750.1">
    <property type="nucleotide sequence ID" value="NZ_FPBC01000006.1"/>
</dbReference>
<feature type="compositionally biased region" description="Polar residues" evidence="1">
    <location>
        <begin position="1"/>
        <end position="16"/>
    </location>
</feature>
<dbReference type="NCBIfam" id="NF045613">
    <property type="entry name" value="PA1571_fam"/>
    <property type="match status" value="1"/>
</dbReference>
<proteinExistence type="predicted"/>
<gene>
    <name evidence="2" type="ORF">PMYSY11_4113</name>
</gene>
<feature type="region of interest" description="Disordered" evidence="1">
    <location>
        <begin position="1"/>
        <end position="31"/>
    </location>
</feature>
<name>A0A1I7C254_9PSED</name>
<protein>
    <recommendedName>
        <fullName evidence="3">Multifunctional fatty acid oxidation complex subunit alpha</fullName>
    </recommendedName>
</protein>
<organism evidence="2">
    <name type="scientific">Pseudomonas marincola</name>
    <dbReference type="NCBI Taxonomy" id="437900"/>
    <lineage>
        <taxon>Bacteria</taxon>
        <taxon>Pseudomonadati</taxon>
        <taxon>Pseudomonadota</taxon>
        <taxon>Gammaproteobacteria</taxon>
        <taxon>Pseudomonadales</taxon>
        <taxon>Pseudomonadaceae</taxon>
        <taxon>Pseudomonas</taxon>
    </lineage>
</organism>
<evidence type="ECO:0000313" key="2">
    <source>
        <dbReference type="EMBL" id="VEV99157.1"/>
    </source>
</evidence>